<evidence type="ECO:0000313" key="9">
    <source>
        <dbReference type="Proteomes" id="UP000011116"/>
    </source>
</evidence>
<evidence type="ECO:0000256" key="2">
    <source>
        <dbReference type="ARBA" id="ARBA00022614"/>
    </source>
</evidence>
<evidence type="ECO:0000313" key="8">
    <source>
        <dbReference type="EnsemblPlants" id="HORVU.MOREX.r3.2HG0102530.1"/>
    </source>
</evidence>
<dbReference type="GO" id="GO:0006952">
    <property type="term" value="P:defense response"/>
    <property type="evidence" value="ECO:0007669"/>
    <property type="project" value="UniProtKB-KW"/>
</dbReference>
<keyword evidence="3" id="KW-0677">Repeat</keyword>
<keyword evidence="4" id="KW-0547">Nucleotide-binding</keyword>
<dbReference type="Proteomes" id="UP000011116">
    <property type="component" value="Chromosome 2H"/>
</dbReference>
<evidence type="ECO:0000259" key="7">
    <source>
        <dbReference type="Pfam" id="PF18052"/>
    </source>
</evidence>
<keyword evidence="9" id="KW-1185">Reference proteome</keyword>
<sequence>METALVSASQGAVRILLGKLGNVLATKYALLSGVRGEIQELKDELESMTGCLRDLAERDDHSQQTRIWMKQVREVAFDAEDCVDKFCRHLGEHPGDDRGLVSYLRRIISLLRTMGLRGKLAAEITRLQSRAKGVSDRRIRYRLEDATGADPRSSSKSLDSLSYNLQRWLPTGGGADDSGLVGMDGATKDVVRLLEGGAQSRRVVSIVGFGGLGKTTLATAVYNSPELSAIQCRAFVPVSQTYDRRSLLKSVLKQLVVVPAQTPVNNHPLQGINNWGISRLLTEYITQLSNKRYLVVLDDVWMPAAWEDLNMFFPENGRKSRIIVTTRSQHVARNCSTSSNDHMYEMKPLNTEDSKLLFFKTLFGSGQCPWKLRKVSTDILEKCKGLPLVIVSIGRMLAQRKNKTPAYWQKVCDRLGAELETNSTLEAVGRILTLSYNDLPYNLKACFLYPRIMRSKEVL</sequence>
<dbReference type="GO" id="GO:0043531">
    <property type="term" value="F:ADP binding"/>
    <property type="evidence" value="ECO:0007669"/>
    <property type="project" value="InterPro"/>
</dbReference>
<dbReference type="InterPro" id="IPR041118">
    <property type="entry name" value="Rx_N"/>
</dbReference>
<name>A0A287H0C3_HORVV</name>
<comment type="similarity">
    <text evidence="1">Belongs to the disease resistance NB-LRR family.</text>
</comment>
<evidence type="ECO:0000256" key="4">
    <source>
        <dbReference type="ARBA" id="ARBA00022741"/>
    </source>
</evidence>
<keyword evidence="5" id="KW-0611">Plant defense</keyword>
<dbReference type="InterPro" id="IPR002182">
    <property type="entry name" value="NB-ARC"/>
</dbReference>
<dbReference type="SUPFAM" id="SSF52540">
    <property type="entry name" value="P-loop containing nucleoside triphosphate hydrolases"/>
    <property type="match status" value="1"/>
</dbReference>
<dbReference type="CDD" id="cd14798">
    <property type="entry name" value="RX-CC_like"/>
    <property type="match status" value="1"/>
</dbReference>
<dbReference type="Gene3D" id="1.20.5.4130">
    <property type="match status" value="1"/>
</dbReference>
<reference evidence="8" key="3">
    <citation type="submission" date="2022-01" db="UniProtKB">
        <authorList>
            <consortium name="EnsemblPlants"/>
        </authorList>
    </citation>
    <scope>IDENTIFICATION</scope>
    <source>
        <strain evidence="8">subsp. vulgare</strain>
    </source>
</reference>
<feature type="domain" description="Disease resistance N-terminal" evidence="7">
    <location>
        <begin position="12"/>
        <end position="94"/>
    </location>
</feature>
<evidence type="ECO:0000256" key="3">
    <source>
        <dbReference type="ARBA" id="ARBA00022737"/>
    </source>
</evidence>
<reference evidence="9" key="1">
    <citation type="journal article" date="2012" name="Nature">
        <title>A physical, genetic and functional sequence assembly of the barley genome.</title>
        <authorList>
            <consortium name="The International Barley Genome Sequencing Consortium"/>
            <person name="Mayer K.F."/>
            <person name="Waugh R."/>
            <person name="Brown J.W."/>
            <person name="Schulman A."/>
            <person name="Langridge P."/>
            <person name="Platzer M."/>
            <person name="Fincher G.B."/>
            <person name="Muehlbauer G.J."/>
            <person name="Sato K."/>
            <person name="Close T.J."/>
            <person name="Wise R.P."/>
            <person name="Stein N."/>
        </authorList>
    </citation>
    <scope>NUCLEOTIDE SEQUENCE [LARGE SCALE GENOMIC DNA]</scope>
    <source>
        <strain evidence="9">cv. Morex</strain>
    </source>
</reference>
<evidence type="ECO:0000256" key="1">
    <source>
        <dbReference type="ARBA" id="ARBA00008894"/>
    </source>
</evidence>
<evidence type="ECO:0000259" key="6">
    <source>
        <dbReference type="Pfam" id="PF00931"/>
    </source>
</evidence>
<proteinExistence type="inferred from homology"/>
<dbReference type="PANTHER" id="PTHR19338:SF55">
    <property type="entry name" value="OS03G0422900 PROTEIN"/>
    <property type="match status" value="1"/>
</dbReference>
<dbReference type="InterPro" id="IPR027417">
    <property type="entry name" value="P-loop_NTPase"/>
</dbReference>
<dbReference type="Gene3D" id="1.10.8.430">
    <property type="entry name" value="Helical domain of apoptotic protease-activating factors"/>
    <property type="match status" value="1"/>
</dbReference>
<dbReference type="Gene3D" id="3.40.50.300">
    <property type="entry name" value="P-loop containing nucleotide triphosphate hydrolases"/>
    <property type="match status" value="1"/>
</dbReference>
<evidence type="ECO:0000256" key="5">
    <source>
        <dbReference type="ARBA" id="ARBA00022821"/>
    </source>
</evidence>
<dbReference type="Pfam" id="PF00931">
    <property type="entry name" value="NB-ARC"/>
    <property type="match status" value="1"/>
</dbReference>
<dbReference type="OMA" id="YSHPDNL"/>
<dbReference type="SMR" id="A0A287H0C3"/>
<accession>A0A287H0C3</accession>
<keyword evidence="2" id="KW-0433">Leucine-rich repeat</keyword>
<dbReference type="EnsemblPlants" id="HORVU.MOREX.r3.2HG0102530.1">
    <property type="protein sequence ID" value="HORVU.MOREX.r3.2HG0102530.1"/>
    <property type="gene ID" value="HORVU.MOREX.r3.2HG0102530"/>
</dbReference>
<dbReference type="AlphaFoldDB" id="A0A287H0C3"/>
<dbReference type="Gramene" id="HORVU.MOREX.r3.2HG0102530.1">
    <property type="protein sequence ID" value="HORVU.MOREX.r3.2HG0102530.1"/>
    <property type="gene ID" value="HORVU.MOREX.r3.2HG0102530"/>
</dbReference>
<dbReference type="PANTHER" id="PTHR19338">
    <property type="entry name" value="TRANSLOCASE OF INNER MITOCHONDRIAL MEMBRANE 13 HOMOLOG"/>
    <property type="match status" value="1"/>
</dbReference>
<feature type="domain" description="NB-ARC" evidence="6">
    <location>
        <begin position="193"/>
        <end position="361"/>
    </location>
</feature>
<dbReference type="InterPro" id="IPR042197">
    <property type="entry name" value="Apaf_helical"/>
</dbReference>
<reference evidence="8" key="2">
    <citation type="submission" date="2020-10" db="EMBL/GenBank/DDBJ databases">
        <authorList>
            <person name="Scholz U."/>
            <person name="Mascher M."/>
            <person name="Fiebig A."/>
        </authorList>
    </citation>
    <scope>NUCLEOTIDE SEQUENCE [LARGE SCALE GENOMIC DNA]</scope>
    <source>
        <strain evidence="8">cv. Morex</strain>
    </source>
</reference>
<dbReference type="InterPro" id="IPR038005">
    <property type="entry name" value="RX-like_CC"/>
</dbReference>
<dbReference type="PRINTS" id="PR00364">
    <property type="entry name" value="DISEASERSIST"/>
</dbReference>
<organism evidence="8 9">
    <name type="scientific">Hordeum vulgare subsp. vulgare</name>
    <name type="common">Domesticated barley</name>
    <dbReference type="NCBI Taxonomy" id="112509"/>
    <lineage>
        <taxon>Eukaryota</taxon>
        <taxon>Viridiplantae</taxon>
        <taxon>Streptophyta</taxon>
        <taxon>Embryophyta</taxon>
        <taxon>Tracheophyta</taxon>
        <taxon>Spermatophyta</taxon>
        <taxon>Magnoliopsida</taxon>
        <taxon>Liliopsida</taxon>
        <taxon>Poales</taxon>
        <taxon>Poaceae</taxon>
        <taxon>BOP clade</taxon>
        <taxon>Pooideae</taxon>
        <taxon>Triticodae</taxon>
        <taxon>Triticeae</taxon>
        <taxon>Hordeinae</taxon>
        <taxon>Hordeum</taxon>
    </lineage>
</organism>
<protein>
    <submittedName>
        <fullName evidence="8">Uncharacterized protein</fullName>
    </submittedName>
</protein>
<dbReference type="Pfam" id="PF18052">
    <property type="entry name" value="Rx_N"/>
    <property type="match status" value="1"/>
</dbReference>